<dbReference type="Proteomes" id="UP000621500">
    <property type="component" value="Unassembled WGS sequence"/>
</dbReference>
<dbReference type="InterPro" id="IPR000873">
    <property type="entry name" value="AMP-dep_synth/lig_dom"/>
</dbReference>
<sequence>MRIECLVASHVRQRPEAVAVRDQQGRALSYAELWRRSGRLAAALNRRGIGRGDIVVIALDRSLELVEAVLGAARSGAAYVLLDPVSPPLRNAHIVADVRAAAIVETAAPAPWRPASDVPRIVLPLDGDDDPDGDDAGSFDAADLAVGDDDLLYVAYTSGSTGRPKGVMASHRAVTHFVADTALVELTPSDTVASLASPASDATTFELWKPLASGSTIVVLPAIAELTVEDWAPLIERSGLSVMFVMPGLLELVAREQPAAFAGLDTLVFGGEALDPGTARRVCEAGKPRRLVLGYGPTETTVFATSFDCTAESIARRDRIPLGTALDGYDLAVLDPGLRAVPSGETGELCIGGRGVADGYLAQPHVSAERFVDHPEFGRIYRSGDLVRRLPSGDLEFVGRLDRQVKIRGYRVELEEVERSVLASGLVISAAVERIESPAAAYLACYFVPLPGAAPENPAVALAAAVATRLPGYMIPARWIPLPQMPRNGIGKIDRAALRGLPSADRAAAEPRP</sequence>
<dbReference type="Gene3D" id="3.30.300.30">
    <property type="match status" value="1"/>
</dbReference>
<dbReference type="Gene3D" id="2.30.38.10">
    <property type="entry name" value="Luciferase, Domain 3"/>
    <property type="match status" value="1"/>
</dbReference>
<dbReference type="PROSITE" id="PS00455">
    <property type="entry name" value="AMP_BINDING"/>
    <property type="match status" value="1"/>
</dbReference>
<dbReference type="PANTHER" id="PTHR45527:SF1">
    <property type="entry name" value="FATTY ACID SYNTHASE"/>
    <property type="match status" value="1"/>
</dbReference>
<evidence type="ECO:0000259" key="1">
    <source>
        <dbReference type="Pfam" id="PF00501"/>
    </source>
</evidence>
<dbReference type="Pfam" id="PF00501">
    <property type="entry name" value="AMP-binding"/>
    <property type="match status" value="1"/>
</dbReference>
<evidence type="ECO:0000313" key="3">
    <source>
        <dbReference type="Proteomes" id="UP000621500"/>
    </source>
</evidence>
<dbReference type="EMBL" id="BONX01000004">
    <property type="protein sequence ID" value="GIG94484.1"/>
    <property type="molecule type" value="Genomic_DNA"/>
</dbReference>
<dbReference type="SUPFAM" id="SSF56801">
    <property type="entry name" value="Acetyl-CoA synthetase-like"/>
    <property type="match status" value="1"/>
</dbReference>
<reference evidence="2 3" key="1">
    <citation type="submission" date="2021-01" db="EMBL/GenBank/DDBJ databases">
        <title>Whole genome shotgun sequence of Plantactinospora mayteni NBRC 109088.</title>
        <authorList>
            <person name="Komaki H."/>
            <person name="Tamura T."/>
        </authorList>
    </citation>
    <scope>NUCLEOTIDE SEQUENCE [LARGE SCALE GENOMIC DNA]</scope>
    <source>
        <strain evidence="2 3">NBRC 109088</strain>
    </source>
</reference>
<protein>
    <submittedName>
        <fullName evidence="2">Amino acid adenylation protein</fullName>
    </submittedName>
</protein>
<evidence type="ECO:0000313" key="2">
    <source>
        <dbReference type="EMBL" id="GIG94484.1"/>
    </source>
</evidence>
<comment type="caution">
    <text evidence="2">The sequence shown here is derived from an EMBL/GenBank/DDBJ whole genome shotgun (WGS) entry which is preliminary data.</text>
</comment>
<dbReference type="PANTHER" id="PTHR45527">
    <property type="entry name" value="NONRIBOSOMAL PEPTIDE SYNTHETASE"/>
    <property type="match status" value="1"/>
</dbReference>
<dbReference type="NCBIfam" id="TIGR01733">
    <property type="entry name" value="AA-adenyl-dom"/>
    <property type="match status" value="1"/>
</dbReference>
<dbReference type="InterPro" id="IPR020845">
    <property type="entry name" value="AMP-binding_CS"/>
</dbReference>
<keyword evidence="3" id="KW-1185">Reference proteome</keyword>
<gene>
    <name evidence="2" type="ORF">Pma05_10570</name>
</gene>
<accession>A0ABQ4EIE5</accession>
<name>A0ABQ4EIE5_9ACTN</name>
<dbReference type="Gene3D" id="3.40.50.980">
    <property type="match status" value="2"/>
</dbReference>
<dbReference type="InterPro" id="IPR010071">
    <property type="entry name" value="AA_adenyl_dom"/>
</dbReference>
<dbReference type="CDD" id="cd05930">
    <property type="entry name" value="A_NRPS"/>
    <property type="match status" value="1"/>
</dbReference>
<dbReference type="InterPro" id="IPR045851">
    <property type="entry name" value="AMP-bd_C_sf"/>
</dbReference>
<organism evidence="2 3">
    <name type="scientific">Plantactinospora mayteni</name>
    <dbReference type="NCBI Taxonomy" id="566021"/>
    <lineage>
        <taxon>Bacteria</taxon>
        <taxon>Bacillati</taxon>
        <taxon>Actinomycetota</taxon>
        <taxon>Actinomycetes</taxon>
        <taxon>Micromonosporales</taxon>
        <taxon>Micromonosporaceae</taxon>
        <taxon>Plantactinospora</taxon>
    </lineage>
</organism>
<feature type="domain" description="AMP-dependent synthetase/ligase" evidence="1">
    <location>
        <begin position="9"/>
        <end position="361"/>
    </location>
</feature>
<proteinExistence type="predicted"/>